<dbReference type="AlphaFoldDB" id="A0A9P2LAT1"/>
<gene>
    <name evidence="1" type="ORF">JHZ39_002592</name>
</gene>
<proteinExistence type="predicted"/>
<evidence type="ECO:0000313" key="1">
    <source>
        <dbReference type="EMBL" id="EGY2378188.1"/>
    </source>
</evidence>
<dbReference type="RefSeq" id="WP_000793316.1">
    <property type="nucleotide sequence ID" value="NZ_CM016516.1"/>
</dbReference>
<dbReference type="Pfam" id="PF13698">
    <property type="entry name" value="DUF4156"/>
    <property type="match status" value="1"/>
</dbReference>
<dbReference type="Gene3D" id="3.30.110.70">
    <property type="entry name" value="Hypothetical protein apc22750. Chain B"/>
    <property type="match status" value="1"/>
</dbReference>
<comment type="caution">
    <text evidence="1">The sequence shown here is derived from an EMBL/GenBank/DDBJ whole genome shotgun (WGS) entry which is preliminary data.</text>
</comment>
<dbReference type="InterPro" id="IPR025294">
    <property type="entry name" value="DUF4156"/>
</dbReference>
<protein>
    <submittedName>
        <fullName evidence="1">DUF4156 domain-containing protein</fullName>
    </submittedName>
</protein>
<dbReference type="PROSITE" id="PS51257">
    <property type="entry name" value="PROKAR_LIPOPROTEIN"/>
    <property type="match status" value="1"/>
</dbReference>
<sequence>MKNLLIIGLATFILSGCVIQRGTHIRIGEFRQPTTADSVRLYYSEPSDYKILGMVTGEGSHAFVSDQTRLNAAISRMKKEAAALGANGVLLQNVGKVGANHAVYQQVGNIGITTQAHDSIVNGVAIYVEN</sequence>
<name>A0A9P2LAT1_ACIBA</name>
<dbReference type="EMBL" id="AAYLMQ010000033">
    <property type="protein sequence ID" value="EGY2378188.1"/>
    <property type="molecule type" value="Genomic_DNA"/>
</dbReference>
<reference evidence="1" key="1">
    <citation type="submission" date="2020-12" db="EMBL/GenBank/DDBJ databases">
        <authorList>
            <consortium name="Clinical and Environmental Microbiology Branch: Whole genome sequencing antimicrobial resistance pathogens in the healthcare setting"/>
        </authorList>
    </citation>
    <scope>NUCLEOTIDE SEQUENCE</scope>
    <source>
        <strain evidence="1">2018HL-00813</strain>
    </source>
</reference>
<organism evidence="1">
    <name type="scientific">Acinetobacter baumannii</name>
    <dbReference type="NCBI Taxonomy" id="470"/>
    <lineage>
        <taxon>Bacteria</taxon>
        <taxon>Pseudomonadati</taxon>
        <taxon>Pseudomonadota</taxon>
        <taxon>Gammaproteobacteria</taxon>
        <taxon>Moraxellales</taxon>
        <taxon>Moraxellaceae</taxon>
        <taxon>Acinetobacter</taxon>
        <taxon>Acinetobacter calcoaceticus/baumannii complex</taxon>
    </lineage>
</organism>
<accession>A0A9P2LAT1</accession>